<dbReference type="AlphaFoldDB" id="A0A2N0AJ37"/>
<dbReference type="Proteomes" id="UP000232145">
    <property type="component" value="Unassembled WGS sequence"/>
</dbReference>
<proteinExistence type="predicted"/>
<dbReference type="InterPro" id="IPR032720">
    <property type="entry name" value="Cys_rich_CWC"/>
</dbReference>
<sequence>MEDFNTNGLKNINQDQSNGKHEEKICPHCLRIFECKVGSISLCQCNKVTLSLEEREYLATQYSDCLCYQCMETLTFEFKMNKSYKLISWRF</sequence>
<feature type="compositionally biased region" description="Polar residues" evidence="1">
    <location>
        <begin position="1"/>
        <end position="17"/>
    </location>
</feature>
<dbReference type="OrthoDB" id="9800168at2"/>
<protein>
    <recommendedName>
        <fullName evidence="4">Cysteine-rich CWC</fullName>
    </recommendedName>
</protein>
<dbReference type="EMBL" id="NPDX01000003">
    <property type="protein sequence ID" value="PJZ84309.1"/>
    <property type="molecule type" value="Genomic_DNA"/>
</dbReference>
<feature type="region of interest" description="Disordered" evidence="1">
    <location>
        <begin position="1"/>
        <end position="20"/>
    </location>
</feature>
<reference evidence="2 3" key="1">
    <citation type="submission" date="2017-07" db="EMBL/GenBank/DDBJ databases">
        <title>Leptospira spp. isolated from tropical soils.</title>
        <authorList>
            <person name="Thibeaux R."/>
            <person name="Iraola G."/>
            <person name="Ferres I."/>
            <person name="Bierque E."/>
            <person name="Girault D."/>
            <person name="Soupe-Gilbert M.-E."/>
            <person name="Picardeau M."/>
            <person name="Goarant C."/>
        </authorList>
    </citation>
    <scope>NUCLEOTIDE SEQUENCE [LARGE SCALE GENOMIC DNA]</scope>
    <source>
        <strain evidence="2 3">FH2-B-A1</strain>
    </source>
</reference>
<evidence type="ECO:0000256" key="1">
    <source>
        <dbReference type="SAM" id="MobiDB-lite"/>
    </source>
</evidence>
<comment type="caution">
    <text evidence="2">The sequence shown here is derived from an EMBL/GenBank/DDBJ whole genome shotgun (WGS) entry which is preliminary data.</text>
</comment>
<evidence type="ECO:0008006" key="4">
    <source>
        <dbReference type="Google" id="ProtNLM"/>
    </source>
</evidence>
<evidence type="ECO:0000313" key="2">
    <source>
        <dbReference type="EMBL" id="PJZ84309.1"/>
    </source>
</evidence>
<keyword evidence="3" id="KW-1185">Reference proteome</keyword>
<dbReference type="Pfam" id="PF14375">
    <property type="entry name" value="Cys_rich_CWC"/>
    <property type="match status" value="1"/>
</dbReference>
<evidence type="ECO:0000313" key="3">
    <source>
        <dbReference type="Proteomes" id="UP000232145"/>
    </source>
</evidence>
<name>A0A2N0AJ37_9LEPT</name>
<accession>A0A2N0AJ37</accession>
<organism evidence="2 3">
    <name type="scientific">Leptospira harrisiae</name>
    <dbReference type="NCBI Taxonomy" id="2023189"/>
    <lineage>
        <taxon>Bacteria</taxon>
        <taxon>Pseudomonadati</taxon>
        <taxon>Spirochaetota</taxon>
        <taxon>Spirochaetia</taxon>
        <taxon>Leptospirales</taxon>
        <taxon>Leptospiraceae</taxon>
        <taxon>Leptospira</taxon>
    </lineage>
</organism>
<gene>
    <name evidence="2" type="ORF">CH364_13035</name>
</gene>